<dbReference type="InterPro" id="IPR022742">
    <property type="entry name" value="Hydrolase_4"/>
</dbReference>
<proteinExistence type="predicted"/>
<dbReference type="InterPro" id="IPR050228">
    <property type="entry name" value="Carboxylesterase_BioH"/>
</dbReference>
<dbReference type="PANTHER" id="PTHR43194:SF2">
    <property type="entry name" value="PEROXISOMAL MEMBRANE PROTEIN LPX1"/>
    <property type="match status" value="1"/>
</dbReference>
<keyword evidence="1" id="KW-0812">Transmembrane</keyword>
<name>A0A1H9SUA3_9BACI</name>
<dbReference type="EMBL" id="FOGV01000008">
    <property type="protein sequence ID" value="SER88434.1"/>
    <property type="molecule type" value="Genomic_DNA"/>
</dbReference>
<keyword evidence="3" id="KW-0031">Aminopeptidase</keyword>
<keyword evidence="3" id="KW-0378">Hydrolase</keyword>
<dbReference type="Pfam" id="PF12146">
    <property type="entry name" value="Hydrolase_4"/>
    <property type="match status" value="1"/>
</dbReference>
<organism evidence="3 4">
    <name type="scientific">Salisediminibacterium halotolerans</name>
    <dbReference type="NCBI Taxonomy" id="517425"/>
    <lineage>
        <taxon>Bacteria</taxon>
        <taxon>Bacillati</taxon>
        <taxon>Bacillota</taxon>
        <taxon>Bacilli</taxon>
        <taxon>Bacillales</taxon>
        <taxon>Bacillaceae</taxon>
        <taxon>Salisediminibacterium</taxon>
    </lineage>
</organism>
<keyword evidence="1" id="KW-0472">Membrane</keyword>
<evidence type="ECO:0000259" key="2">
    <source>
        <dbReference type="Pfam" id="PF12146"/>
    </source>
</evidence>
<dbReference type="SUPFAM" id="SSF53474">
    <property type="entry name" value="alpha/beta-Hydrolases"/>
    <property type="match status" value="1"/>
</dbReference>
<dbReference type="PANTHER" id="PTHR43194">
    <property type="entry name" value="HYDROLASE ALPHA/BETA FOLD FAMILY"/>
    <property type="match status" value="1"/>
</dbReference>
<dbReference type="Proteomes" id="UP000199318">
    <property type="component" value="Unassembled WGS sequence"/>
</dbReference>
<accession>A0A1H9SUA3</accession>
<keyword evidence="1" id="KW-1133">Transmembrane helix</keyword>
<dbReference type="RefSeq" id="WP_093072533.1">
    <property type="nucleotide sequence ID" value="NZ_FOGV01000008.1"/>
</dbReference>
<dbReference type="OrthoDB" id="9780932at2"/>
<dbReference type="AlphaFoldDB" id="A0A1H9SUA3"/>
<protein>
    <submittedName>
        <fullName evidence="3">Serine aminopeptidase, S33</fullName>
    </submittedName>
</protein>
<dbReference type="Gene3D" id="3.40.50.1820">
    <property type="entry name" value="alpha/beta hydrolase"/>
    <property type="match status" value="1"/>
</dbReference>
<evidence type="ECO:0000256" key="1">
    <source>
        <dbReference type="SAM" id="Phobius"/>
    </source>
</evidence>
<keyword evidence="4" id="KW-1185">Reference proteome</keyword>
<gene>
    <name evidence="3" type="ORF">SAMN05444126_10818</name>
</gene>
<reference evidence="4" key="1">
    <citation type="submission" date="2016-10" db="EMBL/GenBank/DDBJ databases">
        <authorList>
            <person name="de Groot N.N."/>
        </authorList>
    </citation>
    <scope>NUCLEOTIDE SEQUENCE [LARGE SCALE GENOMIC DNA]</scope>
    <source>
        <strain evidence="4">10nlg</strain>
    </source>
</reference>
<feature type="transmembrane region" description="Helical" evidence="1">
    <location>
        <begin position="173"/>
        <end position="192"/>
    </location>
</feature>
<dbReference type="GO" id="GO:0004177">
    <property type="term" value="F:aminopeptidase activity"/>
    <property type="evidence" value="ECO:0007669"/>
    <property type="project" value="UniProtKB-KW"/>
</dbReference>
<evidence type="ECO:0000313" key="3">
    <source>
        <dbReference type="EMBL" id="SER88434.1"/>
    </source>
</evidence>
<feature type="domain" description="Serine aminopeptidase S33" evidence="2">
    <location>
        <begin position="41"/>
        <end position="155"/>
    </location>
</feature>
<evidence type="ECO:0000313" key="4">
    <source>
        <dbReference type="Proteomes" id="UP000199318"/>
    </source>
</evidence>
<comment type="caution">
    <text evidence="3">The sequence shown here is derived from an EMBL/GenBank/DDBJ whole genome shotgun (WGS) entry which is preliminary data.</text>
</comment>
<keyword evidence="3" id="KW-0645">Protease</keyword>
<sequence>MESLAFEDISLKTDEVPDLQFFDTTDGDELGYRHYPASSEENVLILLHGSGYHSAYLSPLATHLATEGAAHVYTPDLRGHGAETESRGSADYIGQVEDDVKHFITHIRQNHEEASIFLGGHSSGGGTAIRFAGGEHEQDLSGYMLIAPYIHHDAPTNQADDDAWSNRIFRGSLAWISVICSVLVYLTISMSFHSICPPVCEMARKH</sequence>
<dbReference type="InterPro" id="IPR029058">
    <property type="entry name" value="AB_hydrolase_fold"/>
</dbReference>
<dbReference type="STRING" id="1464123.SAMN05444126_10818"/>